<comment type="similarity">
    <text evidence="3 10">Belongs to the FliL family.</text>
</comment>
<evidence type="ECO:0000256" key="10">
    <source>
        <dbReference type="RuleBase" id="RU364125"/>
    </source>
</evidence>
<sequence precursor="true">MDASAPPIRRKTRARRTKRRFVLALALVLFPSVVVIGCGEGDAPTAFDNITRLPTREEFVEIEIGTFVVPVPMVLESATERFEPDNLMEVEIDLFVVVDPHEVRQVKKLTKRNEGRIRDRVISVCRNTTRDDLLEAQMATLKAHLLDAVQPLLGGPAVRRIGLRRVIIDEL</sequence>
<dbReference type="AlphaFoldDB" id="A0A5C6ABM6"/>
<comment type="caution">
    <text evidence="11">The sequence shown here is derived from an EMBL/GenBank/DDBJ whole genome shotgun (WGS) entry which is preliminary data.</text>
</comment>
<evidence type="ECO:0000256" key="5">
    <source>
        <dbReference type="ARBA" id="ARBA00022500"/>
    </source>
</evidence>
<keyword evidence="5 10" id="KW-0145">Chemotaxis</keyword>
<dbReference type="GO" id="GO:0071973">
    <property type="term" value="P:bacterial-type flagellum-dependent cell motility"/>
    <property type="evidence" value="ECO:0007669"/>
    <property type="project" value="InterPro"/>
</dbReference>
<evidence type="ECO:0000256" key="6">
    <source>
        <dbReference type="ARBA" id="ARBA00022692"/>
    </source>
</evidence>
<dbReference type="Pfam" id="PF03748">
    <property type="entry name" value="FliL"/>
    <property type="match status" value="1"/>
</dbReference>
<evidence type="ECO:0000313" key="11">
    <source>
        <dbReference type="EMBL" id="TWT96708.1"/>
    </source>
</evidence>
<keyword evidence="8" id="KW-1133">Transmembrane helix</keyword>
<keyword evidence="9 10" id="KW-0472">Membrane</keyword>
<reference evidence="11 12" key="1">
    <citation type="submission" date="2019-02" db="EMBL/GenBank/DDBJ databases">
        <title>Deep-cultivation of Planctomycetes and their phenomic and genomic characterization uncovers novel biology.</title>
        <authorList>
            <person name="Wiegand S."/>
            <person name="Jogler M."/>
            <person name="Boedeker C."/>
            <person name="Pinto D."/>
            <person name="Vollmers J."/>
            <person name="Rivas-Marin E."/>
            <person name="Kohn T."/>
            <person name="Peeters S.H."/>
            <person name="Heuer A."/>
            <person name="Rast P."/>
            <person name="Oberbeckmann S."/>
            <person name="Bunk B."/>
            <person name="Jeske O."/>
            <person name="Meyerdierks A."/>
            <person name="Storesund J.E."/>
            <person name="Kallscheuer N."/>
            <person name="Luecker S."/>
            <person name="Lage O.M."/>
            <person name="Pohl T."/>
            <person name="Merkel B.J."/>
            <person name="Hornburger P."/>
            <person name="Mueller R.-W."/>
            <person name="Bruemmer F."/>
            <person name="Labrenz M."/>
            <person name="Spormann A.M."/>
            <person name="Op Den Camp H."/>
            <person name="Overmann J."/>
            <person name="Amann R."/>
            <person name="Jetten M.S.M."/>
            <person name="Mascher T."/>
            <person name="Medema M.H."/>
            <person name="Devos D.P."/>
            <person name="Kaster A.-K."/>
            <person name="Ovreas L."/>
            <person name="Rohde M."/>
            <person name="Galperin M.Y."/>
            <person name="Jogler C."/>
        </authorList>
    </citation>
    <scope>NUCLEOTIDE SEQUENCE [LARGE SCALE GENOMIC DNA]</scope>
    <source>
        <strain evidence="11 12">Pla108</strain>
    </source>
</reference>
<keyword evidence="4 10" id="KW-1003">Cell membrane</keyword>
<keyword evidence="6" id="KW-0812">Transmembrane</keyword>
<dbReference type="OrthoDB" id="277336at2"/>
<evidence type="ECO:0000256" key="8">
    <source>
        <dbReference type="ARBA" id="ARBA00022989"/>
    </source>
</evidence>
<dbReference type="RefSeq" id="WP_146445222.1">
    <property type="nucleotide sequence ID" value="NZ_SJPR01000003.1"/>
</dbReference>
<accession>A0A5C6ABM6</accession>
<evidence type="ECO:0000256" key="7">
    <source>
        <dbReference type="ARBA" id="ARBA00022779"/>
    </source>
</evidence>
<comment type="subcellular location">
    <subcellularLocation>
        <location evidence="2">Cell membrane</location>
        <topology evidence="2">Single-pass membrane protein</topology>
    </subcellularLocation>
</comment>
<evidence type="ECO:0000256" key="2">
    <source>
        <dbReference type="ARBA" id="ARBA00004162"/>
    </source>
</evidence>
<dbReference type="GO" id="GO:0005886">
    <property type="term" value="C:plasma membrane"/>
    <property type="evidence" value="ECO:0007669"/>
    <property type="project" value="UniProtKB-SubCell"/>
</dbReference>
<dbReference type="Proteomes" id="UP000317421">
    <property type="component" value="Unassembled WGS sequence"/>
</dbReference>
<dbReference type="EMBL" id="SJPR01000003">
    <property type="protein sequence ID" value="TWT96708.1"/>
    <property type="molecule type" value="Genomic_DNA"/>
</dbReference>
<gene>
    <name evidence="11" type="ORF">Pla108_24820</name>
</gene>
<dbReference type="GO" id="GO:0009425">
    <property type="term" value="C:bacterial-type flagellum basal body"/>
    <property type="evidence" value="ECO:0007669"/>
    <property type="project" value="InterPro"/>
</dbReference>
<evidence type="ECO:0000256" key="3">
    <source>
        <dbReference type="ARBA" id="ARBA00008281"/>
    </source>
</evidence>
<dbReference type="GO" id="GO:0006935">
    <property type="term" value="P:chemotaxis"/>
    <property type="evidence" value="ECO:0007669"/>
    <property type="project" value="UniProtKB-KW"/>
</dbReference>
<evidence type="ECO:0000256" key="1">
    <source>
        <dbReference type="ARBA" id="ARBA00002254"/>
    </source>
</evidence>
<evidence type="ECO:0000256" key="4">
    <source>
        <dbReference type="ARBA" id="ARBA00022475"/>
    </source>
</evidence>
<dbReference type="InterPro" id="IPR005503">
    <property type="entry name" value="FliL"/>
</dbReference>
<organism evidence="11 12">
    <name type="scientific">Botrimarina colliarenosi</name>
    <dbReference type="NCBI Taxonomy" id="2528001"/>
    <lineage>
        <taxon>Bacteria</taxon>
        <taxon>Pseudomonadati</taxon>
        <taxon>Planctomycetota</taxon>
        <taxon>Planctomycetia</taxon>
        <taxon>Pirellulales</taxon>
        <taxon>Lacipirellulaceae</taxon>
        <taxon>Botrimarina</taxon>
    </lineage>
</organism>
<proteinExistence type="inferred from homology"/>
<protein>
    <recommendedName>
        <fullName evidence="10">Flagellar protein FliL</fullName>
    </recommendedName>
</protein>
<keyword evidence="7 10" id="KW-0283">Flagellar rotation</keyword>
<name>A0A5C6ABM6_9BACT</name>
<evidence type="ECO:0000313" key="12">
    <source>
        <dbReference type="Proteomes" id="UP000317421"/>
    </source>
</evidence>
<evidence type="ECO:0000256" key="9">
    <source>
        <dbReference type="ARBA" id="ARBA00023136"/>
    </source>
</evidence>
<keyword evidence="12" id="KW-1185">Reference proteome</keyword>
<comment type="function">
    <text evidence="1 10">Controls the rotational direction of flagella during chemotaxis.</text>
</comment>